<dbReference type="BioCyc" id="CNIT1237085:G1324-1439-MONOMER"/>
<dbReference type="InterPro" id="IPR012337">
    <property type="entry name" value="RNaseH-like_sf"/>
</dbReference>
<dbReference type="GeneID" id="13797700"/>
<name>K0IJE1_NITGG</name>
<dbReference type="InParanoid" id="K0IJE1"/>
<dbReference type="RefSeq" id="WP_015018914.1">
    <property type="nucleotide sequence ID" value="NC_018719.1"/>
</dbReference>
<dbReference type="EMBL" id="CP002408">
    <property type="protein sequence ID" value="AFU58377.1"/>
    <property type="molecule type" value="Genomic_DNA"/>
</dbReference>
<protein>
    <recommendedName>
        <fullName evidence="3">RNase H type-1 domain-containing protein</fullName>
    </recommendedName>
</protein>
<reference evidence="1 2" key="1">
    <citation type="journal article" date="2012" name="Environ. Microbiol.">
        <title>The genome of the ammonia-oxidizing Candidatus Nitrososphaera gargensis: insights into metabolic versatility and environmental adaptations.</title>
        <authorList>
            <person name="Spang A."/>
            <person name="Poehlein A."/>
            <person name="Offre P."/>
            <person name="Zumbragel S."/>
            <person name="Haider S."/>
            <person name="Rychlik N."/>
            <person name="Nowka B."/>
            <person name="Schmeisser C."/>
            <person name="Lebedeva E.V."/>
            <person name="Rattei T."/>
            <person name="Bohm C."/>
            <person name="Schmid M."/>
            <person name="Galushko A."/>
            <person name="Hatzenpichler R."/>
            <person name="Weinmaier T."/>
            <person name="Daniel R."/>
            <person name="Schleper C."/>
            <person name="Spieck E."/>
            <person name="Streit W."/>
            <person name="Wagner M."/>
        </authorList>
    </citation>
    <scope>NUCLEOTIDE SEQUENCE [LARGE SCALE GENOMIC DNA]</scope>
    <source>
        <strain evidence="2">Ga9.2</strain>
    </source>
</reference>
<evidence type="ECO:0008006" key="3">
    <source>
        <dbReference type="Google" id="ProtNLM"/>
    </source>
</evidence>
<evidence type="ECO:0000313" key="1">
    <source>
        <dbReference type="EMBL" id="AFU58377.1"/>
    </source>
</evidence>
<dbReference type="STRING" id="1237085.Ngar_c14410"/>
<dbReference type="SUPFAM" id="SSF53098">
    <property type="entry name" value="Ribonuclease H-like"/>
    <property type="match status" value="1"/>
</dbReference>
<dbReference type="Proteomes" id="UP000008037">
    <property type="component" value="Chromosome"/>
</dbReference>
<accession>K0IJE1</accession>
<dbReference type="Gene3D" id="3.30.420.10">
    <property type="entry name" value="Ribonuclease H-like superfamily/Ribonuclease H"/>
    <property type="match status" value="1"/>
</dbReference>
<dbReference type="GO" id="GO:0003676">
    <property type="term" value="F:nucleic acid binding"/>
    <property type="evidence" value="ECO:0007669"/>
    <property type="project" value="InterPro"/>
</dbReference>
<proteinExistence type="predicted"/>
<dbReference type="OrthoDB" id="11081at2157"/>
<sequence length="182" mass="21226">MIRYGVRLSSITIDADGSPSGYIAWYNHSTGEPGIKILRPPARNEKYGVQRMEMLAIYFAIVKNQRQISMLASSQKRKQIVVNIRSDSKTCIEQLQGISKVRDAVLQRICTSIRKLLDRMPYMIIFNYLERARNHAGLLLERRRRKEIEEDLMHRYQKQYYYSSASGFMMMNHYYSGSLATA</sequence>
<dbReference type="InterPro" id="IPR036397">
    <property type="entry name" value="RNaseH_sf"/>
</dbReference>
<dbReference type="AlphaFoldDB" id="K0IJE1"/>
<keyword evidence="2" id="KW-1185">Reference proteome</keyword>
<organism evidence="1 2">
    <name type="scientific">Nitrososphaera gargensis (strain Ga9.2)</name>
    <dbReference type="NCBI Taxonomy" id="1237085"/>
    <lineage>
        <taxon>Archaea</taxon>
        <taxon>Nitrososphaerota</taxon>
        <taxon>Nitrososphaeria</taxon>
        <taxon>Nitrososphaerales</taxon>
        <taxon>Nitrososphaeraceae</taxon>
        <taxon>Nitrososphaera</taxon>
    </lineage>
</organism>
<dbReference type="KEGG" id="nga:Ngar_c14410"/>
<evidence type="ECO:0000313" key="2">
    <source>
        <dbReference type="Proteomes" id="UP000008037"/>
    </source>
</evidence>
<gene>
    <name evidence="1" type="ordered locus">Ngar_c14410</name>
</gene>
<dbReference type="HOGENOM" id="CLU_1559542_0_0_2"/>